<name>A0A3P7LDC1_DIBLA</name>
<dbReference type="Proteomes" id="UP000281553">
    <property type="component" value="Unassembled WGS sequence"/>
</dbReference>
<protein>
    <submittedName>
        <fullName evidence="1">Uncharacterized protein</fullName>
    </submittedName>
</protein>
<organism evidence="1 2">
    <name type="scientific">Dibothriocephalus latus</name>
    <name type="common">Fish tapeworm</name>
    <name type="synonym">Diphyllobothrium latum</name>
    <dbReference type="NCBI Taxonomy" id="60516"/>
    <lineage>
        <taxon>Eukaryota</taxon>
        <taxon>Metazoa</taxon>
        <taxon>Spiralia</taxon>
        <taxon>Lophotrochozoa</taxon>
        <taxon>Platyhelminthes</taxon>
        <taxon>Cestoda</taxon>
        <taxon>Eucestoda</taxon>
        <taxon>Diphyllobothriidea</taxon>
        <taxon>Diphyllobothriidae</taxon>
        <taxon>Dibothriocephalus</taxon>
    </lineage>
</organism>
<evidence type="ECO:0000313" key="2">
    <source>
        <dbReference type="Proteomes" id="UP000281553"/>
    </source>
</evidence>
<proteinExistence type="predicted"/>
<evidence type="ECO:0000313" key="1">
    <source>
        <dbReference type="EMBL" id="VDN14794.1"/>
    </source>
</evidence>
<dbReference type="EMBL" id="UYRU01060407">
    <property type="protein sequence ID" value="VDN14794.1"/>
    <property type="molecule type" value="Genomic_DNA"/>
</dbReference>
<accession>A0A3P7LDC1</accession>
<dbReference type="AlphaFoldDB" id="A0A3P7LDC1"/>
<keyword evidence="2" id="KW-1185">Reference proteome</keyword>
<sequence>MRNANLLRDRASTGPPMWTPLPVPALWSSEPGGRGRGPLRSPLLFCPRMPFYFPRHISFPPSHHLPTLLLARTQYY</sequence>
<reference evidence="1 2" key="1">
    <citation type="submission" date="2018-11" db="EMBL/GenBank/DDBJ databases">
        <authorList>
            <consortium name="Pathogen Informatics"/>
        </authorList>
    </citation>
    <scope>NUCLEOTIDE SEQUENCE [LARGE SCALE GENOMIC DNA]</scope>
</reference>
<gene>
    <name evidence="1" type="ORF">DILT_LOCUS10625</name>
</gene>